<sequence length="131" mass="14316">MVEGLGTALAKPAVLKALKSSTVNSATTWFSATTSLVGARNKLTPRAQIDGLVRCSSWNRPFTPSQMIIRVLGEVEGDFEGREPYLNFFAPSVSRARRLELSSERQRVPVLATCILLSHRHLRTTCALSSG</sequence>
<reference evidence="1" key="1">
    <citation type="submission" date="2021-02" db="EMBL/GenBank/DDBJ databases">
        <authorList>
            <person name="Palmer J.M."/>
        </authorList>
    </citation>
    <scope>NUCLEOTIDE SEQUENCE</scope>
    <source>
        <strain evidence="1">SCRP734</strain>
    </source>
</reference>
<comment type="caution">
    <text evidence="1">The sequence shown here is derived from an EMBL/GenBank/DDBJ whole genome shotgun (WGS) entry which is preliminary data.</text>
</comment>
<evidence type="ECO:0000313" key="2">
    <source>
        <dbReference type="Proteomes" id="UP000694044"/>
    </source>
</evidence>
<keyword evidence="2" id="KW-1185">Reference proteome</keyword>
<proteinExistence type="predicted"/>
<accession>A0A8T1V6F4</accession>
<dbReference type="EMBL" id="JAGDFM010000896">
    <property type="protein sequence ID" value="KAG7375860.1"/>
    <property type="molecule type" value="Genomic_DNA"/>
</dbReference>
<name>A0A8T1V6F4_9STRA</name>
<protein>
    <submittedName>
        <fullName evidence="1">Uncharacterized protein</fullName>
    </submittedName>
</protein>
<organism evidence="1 2">
    <name type="scientific">Phytophthora pseudosyringae</name>
    <dbReference type="NCBI Taxonomy" id="221518"/>
    <lineage>
        <taxon>Eukaryota</taxon>
        <taxon>Sar</taxon>
        <taxon>Stramenopiles</taxon>
        <taxon>Oomycota</taxon>
        <taxon>Peronosporomycetes</taxon>
        <taxon>Peronosporales</taxon>
        <taxon>Peronosporaceae</taxon>
        <taxon>Phytophthora</taxon>
    </lineage>
</organism>
<gene>
    <name evidence="1" type="ORF">PHYPSEUDO_014975</name>
</gene>
<evidence type="ECO:0000313" key="1">
    <source>
        <dbReference type="EMBL" id="KAG7375860.1"/>
    </source>
</evidence>
<dbReference type="AlphaFoldDB" id="A0A8T1V6F4"/>
<dbReference type="Proteomes" id="UP000694044">
    <property type="component" value="Unassembled WGS sequence"/>
</dbReference>